<comment type="caution">
    <text evidence="2">The sequence shown here is derived from an EMBL/GenBank/DDBJ whole genome shotgun (WGS) entry which is preliminary data.</text>
</comment>
<accession>A0A4C1YWK1</accession>
<evidence type="ECO:0000313" key="2">
    <source>
        <dbReference type="EMBL" id="GBP80666.1"/>
    </source>
</evidence>
<keyword evidence="3" id="KW-1185">Reference proteome</keyword>
<evidence type="ECO:0000256" key="1">
    <source>
        <dbReference type="SAM" id="MobiDB-lite"/>
    </source>
</evidence>
<gene>
    <name evidence="2" type="ORF">EVAR_49831_1</name>
</gene>
<name>A0A4C1YWK1_EUMVA</name>
<proteinExistence type="predicted"/>
<sequence>MNNTSIDGPAPAAAGHTWRRRHLAAATPSDAGRKSVWGDARAQMPEYMSRGTLPAPHSVPSWRKQPTLSPILSGAGGKTSRKTSASPAAVCRGVKIGCVQAARSCNVNSAQTLRRRRVPLPPWAFRCAVITLPYNSNVEGKIHDNQSGVRYETTRPSKQNRTRDITAPARCSHAASHNVAGRGRRCVRALYAEQRKPISRRPI</sequence>
<feature type="region of interest" description="Disordered" evidence="1">
    <location>
        <begin position="49"/>
        <end position="86"/>
    </location>
</feature>
<dbReference type="AlphaFoldDB" id="A0A4C1YWK1"/>
<feature type="region of interest" description="Disordered" evidence="1">
    <location>
        <begin position="1"/>
        <end position="36"/>
    </location>
</feature>
<dbReference type="EMBL" id="BGZK01001474">
    <property type="protein sequence ID" value="GBP80666.1"/>
    <property type="molecule type" value="Genomic_DNA"/>
</dbReference>
<organism evidence="2 3">
    <name type="scientific">Eumeta variegata</name>
    <name type="common">Bagworm moth</name>
    <name type="synonym">Eumeta japonica</name>
    <dbReference type="NCBI Taxonomy" id="151549"/>
    <lineage>
        <taxon>Eukaryota</taxon>
        <taxon>Metazoa</taxon>
        <taxon>Ecdysozoa</taxon>
        <taxon>Arthropoda</taxon>
        <taxon>Hexapoda</taxon>
        <taxon>Insecta</taxon>
        <taxon>Pterygota</taxon>
        <taxon>Neoptera</taxon>
        <taxon>Endopterygota</taxon>
        <taxon>Lepidoptera</taxon>
        <taxon>Glossata</taxon>
        <taxon>Ditrysia</taxon>
        <taxon>Tineoidea</taxon>
        <taxon>Psychidae</taxon>
        <taxon>Oiketicinae</taxon>
        <taxon>Eumeta</taxon>
    </lineage>
</organism>
<reference evidence="2 3" key="1">
    <citation type="journal article" date="2019" name="Commun. Biol.">
        <title>The bagworm genome reveals a unique fibroin gene that provides high tensile strength.</title>
        <authorList>
            <person name="Kono N."/>
            <person name="Nakamura H."/>
            <person name="Ohtoshi R."/>
            <person name="Tomita M."/>
            <person name="Numata K."/>
            <person name="Arakawa K."/>
        </authorList>
    </citation>
    <scope>NUCLEOTIDE SEQUENCE [LARGE SCALE GENOMIC DNA]</scope>
</reference>
<evidence type="ECO:0000313" key="3">
    <source>
        <dbReference type="Proteomes" id="UP000299102"/>
    </source>
</evidence>
<dbReference type="Proteomes" id="UP000299102">
    <property type="component" value="Unassembled WGS sequence"/>
</dbReference>
<protein>
    <submittedName>
        <fullName evidence="2">Uncharacterized protein</fullName>
    </submittedName>
</protein>